<organism evidence="1 2">
    <name type="scientific">Microbacterium phage ArMaWen</name>
    <dbReference type="NCBI Taxonomy" id="2500786"/>
    <lineage>
        <taxon>Viruses</taxon>
        <taxon>Duplodnaviria</taxon>
        <taxon>Heunggongvirae</taxon>
        <taxon>Uroviricota</taxon>
        <taxon>Caudoviricetes</taxon>
        <taxon>Eekayvirinae</taxon>
        <taxon>Tinytimothyvirus</taxon>
        <taxon>Tinytimothyvirus alex44</taxon>
    </lineage>
</organism>
<evidence type="ECO:0000313" key="2">
    <source>
        <dbReference type="Proteomes" id="UP000286843"/>
    </source>
</evidence>
<dbReference type="EMBL" id="MK308638">
    <property type="protein sequence ID" value="AZV01801.1"/>
    <property type="molecule type" value="Genomic_DNA"/>
</dbReference>
<accession>A0A3Q9RAD5</accession>
<protein>
    <submittedName>
        <fullName evidence="1">Uncharacterized protein</fullName>
    </submittedName>
</protein>
<sequence>MSEGLIIALAGLLVGGGAAAAIIGWIRFHKKDKVEVEAQRQATLGERFDDASELAKYVREQVEAAVAPLREEIETMKRESHEMHDAFRSFFTDLWKWDYTGRTGPLPIFPATLLLKLKLGHLINKEKEEYHG</sequence>
<dbReference type="Proteomes" id="UP000286843">
    <property type="component" value="Segment"/>
</dbReference>
<evidence type="ECO:0000313" key="1">
    <source>
        <dbReference type="EMBL" id="AZV01801.1"/>
    </source>
</evidence>
<reference evidence="1 2" key="1">
    <citation type="submission" date="2018-12" db="EMBL/GenBank/DDBJ databases">
        <authorList>
            <person name="Coleman S.T."/>
            <person name="Adewumi O.M."/>
            <person name="Alachi P."/>
            <person name="Anderson S.J."/>
            <person name="Bakarey A.S."/>
            <person name="Beyer A.R."/>
            <person name="Biederman W.H."/>
            <person name="Bollivar D.W."/>
            <person name="Butela K.A."/>
            <person name="Byrum C.A."/>
            <person name="Collins D.P."/>
            <person name="Cresawn S.G."/>
            <person name="Dougan K.E."/>
            <person name="Duffy I."/>
            <person name="Eivazova E.R."/>
            <person name="Engstrom E.M."/>
            <person name="Fallest-Strobl P.C."/>
            <person name="Godde J.S."/>
            <person name="Lee J.S."/>
            <person name="Long J.A."/>
            <person name="Mastrapaolo M.D."/>
            <person name="Mathur V."/>
            <person name="Mesich B.L."/>
            <person name="Mitchell J.C."/>
            <person name="Moore R."/>
            <person name="Pandey S."/>
            <person name="Pollack M.J."/>
            <person name="Porter M.L."/>
            <person name="Reid N.M."/>
            <person name="Salvitti L.R."/>
            <person name="Sayre B.L."/>
            <person name="Schrock T.A."/>
            <person name="Sconiers W.B."/>
            <person name="Sheehy R."/>
            <person name="Shows K.H."/>
            <person name="Sprenkle A.B."/>
            <person name="Swerdlow S.J."/>
            <person name="Theoret J.R."/>
            <person name="Thompson K.M."/>
            <person name="Tibbetts T.J."/>
            <person name="Tigges M."/>
            <person name="Van A.R."/>
            <person name="Washington J.M."/>
            <person name="Windsor E.J."/>
            <person name="Garlena R.A."/>
            <person name="Russell D.A."/>
            <person name="Pope W.H."/>
            <person name="Jacobs-Sera D."/>
            <person name="Hatfull G.F."/>
        </authorList>
    </citation>
    <scope>NUCLEOTIDE SEQUENCE [LARGE SCALE GENOMIC DNA]</scope>
</reference>
<gene>
    <name evidence="1" type="primary">39</name>
    <name evidence="1" type="ORF">SEA_ARMAWEN_39</name>
</gene>
<proteinExistence type="predicted"/>
<name>A0A3Q9RAD5_9CAUD</name>